<evidence type="ECO:0000313" key="2">
    <source>
        <dbReference type="Proteomes" id="UP000298429"/>
    </source>
</evidence>
<reference evidence="1 2" key="1">
    <citation type="journal article" date="2019" name="PLoS Negl. Trop. Dis.">
        <title>Revisiting the worldwide diversity of Leptospira species in the environment.</title>
        <authorList>
            <person name="Vincent A.T."/>
            <person name="Schiettekatte O."/>
            <person name="Bourhy P."/>
            <person name="Veyrier F.J."/>
            <person name="Picardeau M."/>
        </authorList>
    </citation>
    <scope>NUCLEOTIDE SEQUENCE [LARGE SCALE GENOMIC DNA]</scope>
    <source>
        <strain evidence="1 2">201702444</strain>
    </source>
</reference>
<comment type="caution">
    <text evidence="1">The sequence shown here is derived from an EMBL/GenBank/DDBJ whole genome shotgun (WGS) entry which is preliminary data.</text>
</comment>
<gene>
    <name evidence="1" type="ORF">EHQ76_12770</name>
</gene>
<evidence type="ECO:0000313" key="1">
    <source>
        <dbReference type="EMBL" id="TGM00152.1"/>
    </source>
</evidence>
<proteinExistence type="predicted"/>
<dbReference type="RefSeq" id="WP_135671274.1">
    <property type="nucleotide sequence ID" value="NZ_RQGN01000062.1"/>
</dbReference>
<protein>
    <submittedName>
        <fullName evidence="1">Globin</fullName>
    </submittedName>
</protein>
<dbReference type="OrthoDB" id="336967at2"/>
<dbReference type="AlphaFoldDB" id="A0A5F2B3Q4"/>
<accession>A0A5F2B3Q4</accession>
<name>A0A5F2B3Q4_9LEPT</name>
<dbReference type="InterPro" id="IPR009050">
    <property type="entry name" value="Globin-like_sf"/>
</dbReference>
<organism evidence="1 2">
    <name type="scientific">Leptospira barantonii</name>
    <dbReference type="NCBI Taxonomy" id="2023184"/>
    <lineage>
        <taxon>Bacteria</taxon>
        <taxon>Pseudomonadati</taxon>
        <taxon>Spirochaetota</taxon>
        <taxon>Spirochaetia</taxon>
        <taxon>Leptospirales</taxon>
        <taxon>Leptospiraceae</taxon>
        <taxon>Leptospira</taxon>
    </lineage>
</organism>
<dbReference type="Proteomes" id="UP000298429">
    <property type="component" value="Unassembled WGS sequence"/>
</dbReference>
<dbReference type="SUPFAM" id="SSF46458">
    <property type="entry name" value="Globin-like"/>
    <property type="match status" value="1"/>
</dbReference>
<dbReference type="GO" id="GO:0020037">
    <property type="term" value="F:heme binding"/>
    <property type="evidence" value="ECO:0007669"/>
    <property type="project" value="InterPro"/>
</dbReference>
<sequence length="138" mass="16409">MNLTENQFRSLVESFEIINLDRIKFAELFFLFLKENSPKYEDIFSRLQLEEVRSFMGSARNIVLTGAQSIHQEKAIHTFGMECIKLCNRADEIFLLEKAWIFAMEEWLGPWFTHEIEESWKEVFKIIYVSSSETLQWG</sequence>
<dbReference type="InterPro" id="IPR012292">
    <property type="entry name" value="Globin/Proto"/>
</dbReference>
<dbReference type="GO" id="GO:0019825">
    <property type="term" value="F:oxygen binding"/>
    <property type="evidence" value="ECO:0007669"/>
    <property type="project" value="InterPro"/>
</dbReference>
<dbReference type="EMBL" id="RQGN01000062">
    <property type="protein sequence ID" value="TGM00152.1"/>
    <property type="molecule type" value="Genomic_DNA"/>
</dbReference>
<dbReference type="Gene3D" id="1.10.490.10">
    <property type="entry name" value="Globins"/>
    <property type="match status" value="1"/>
</dbReference>